<evidence type="ECO:0000259" key="1">
    <source>
        <dbReference type="Pfam" id="PF05272"/>
    </source>
</evidence>
<sequence>MLETSKKLTTIKYDGDISISTASRRTAITWSNQELTWSDFLKKINDTVRTKESGTEYHKMRKPEQDDIKDVGGFVGGRLKGGRRKADKVFNRSILTLDIDFGEEGMAETVDMLFGHAYALYSTHKHTAENPRLRMIIPLTEPVTAEQYAPLAKKVAEQIGIDYFDDTTYQAHRLMYWPSTSSDAPFFFDYNDTTWLNPNDMLDKYLDWRDPLEWPTSSRQQRTYSKLADKQEDPDEKPGLVGAFCRTYTIQEAIETFLADRYELYQEGRYTYVDGSTAGGLVLYDDGKFAYSHHGTDPTSSQLVNAFDLVRLHKFGEQDEDVEAGVKSNQRPSYKAMITFAQKDEGVKEETASARISAAQDDFDEIEVSAEDKKDVKWAKKLQHNKMGEVEASVPNLVLVLENDPLLKGKIATNEFSNRLMLLKSTSWKRLKKSENWTDADDAGLRDYIESYYGIYHKSKTEDALRVISERQKFHPIRDYLKTLKWDGEERLDTLFIDYLGAEDSELNRAITRKSFTAAVARVMEPGIKFDYMVTLYGAQGIGKSMLINRMGKSWFSDSLTTVSGKEAFEALQGAWIIEMAELSATRKTDVENIKHFISKREDRFRVAYGRHTEDFPRQCVFFGTTNDANFLKDKTGGRRFWPVTVRAEHRKCRWSELKSDEIDQLWAEAKHRYEDGESLYLSDAMEADMRLIQEAHTEESPWAGLVQEYLDTLLPENWDAMELSERRLFLSEDFGEAEGTVERDRVCALEVWCECLGNDKRRFSPTERREVNDILRRVDGWKPNDSTSTGRLKFGKLYGAQKAYVRENDLI</sequence>
<dbReference type="OrthoDB" id="9763644at2"/>
<dbReference type="Pfam" id="PF05272">
    <property type="entry name" value="VapE-like_dom"/>
    <property type="match status" value="1"/>
</dbReference>
<keyword evidence="3" id="KW-1185">Reference proteome</keyword>
<evidence type="ECO:0000313" key="2">
    <source>
        <dbReference type="EMBL" id="TDQ39220.1"/>
    </source>
</evidence>
<gene>
    <name evidence="2" type="ORF">EV213_108172</name>
</gene>
<dbReference type="RefSeq" id="WP_133580648.1">
    <property type="nucleotide sequence ID" value="NZ_SNYJ01000008.1"/>
</dbReference>
<name>A0A4R6TZ24_9BACI</name>
<evidence type="ECO:0000313" key="3">
    <source>
        <dbReference type="Proteomes" id="UP000295632"/>
    </source>
</evidence>
<protein>
    <submittedName>
        <fullName evidence="2">Putative P-loop ATPase</fullName>
    </submittedName>
</protein>
<reference evidence="2 3" key="1">
    <citation type="submission" date="2019-03" db="EMBL/GenBank/DDBJ databases">
        <title>Genomic Encyclopedia of Type Strains, Phase IV (KMG-IV): sequencing the most valuable type-strain genomes for metagenomic binning, comparative biology and taxonomic classification.</title>
        <authorList>
            <person name="Goeker M."/>
        </authorList>
    </citation>
    <scope>NUCLEOTIDE SEQUENCE [LARGE SCALE GENOMIC DNA]</scope>
    <source>
        <strain evidence="2 3">DSM 28697</strain>
    </source>
</reference>
<dbReference type="EMBL" id="SNYJ01000008">
    <property type="protein sequence ID" value="TDQ39220.1"/>
    <property type="molecule type" value="Genomic_DNA"/>
</dbReference>
<organism evidence="2 3">
    <name type="scientific">Aureibacillus halotolerans</name>
    <dbReference type="NCBI Taxonomy" id="1508390"/>
    <lineage>
        <taxon>Bacteria</taxon>
        <taxon>Bacillati</taxon>
        <taxon>Bacillota</taxon>
        <taxon>Bacilli</taxon>
        <taxon>Bacillales</taxon>
        <taxon>Bacillaceae</taxon>
        <taxon>Aureibacillus</taxon>
    </lineage>
</organism>
<dbReference type="Proteomes" id="UP000295632">
    <property type="component" value="Unassembled WGS sequence"/>
</dbReference>
<proteinExistence type="predicted"/>
<dbReference type="PANTHER" id="PTHR34985">
    <property type="entry name" value="SLR0554 PROTEIN"/>
    <property type="match status" value="1"/>
</dbReference>
<dbReference type="InterPro" id="IPR007936">
    <property type="entry name" value="VapE-like_dom"/>
</dbReference>
<comment type="caution">
    <text evidence="2">The sequence shown here is derived from an EMBL/GenBank/DDBJ whole genome shotgun (WGS) entry which is preliminary data.</text>
</comment>
<dbReference type="PANTHER" id="PTHR34985:SF1">
    <property type="entry name" value="SLR0554 PROTEIN"/>
    <property type="match status" value="1"/>
</dbReference>
<dbReference type="AlphaFoldDB" id="A0A4R6TZ24"/>
<feature type="domain" description="Virulence-associated protein E-like" evidence="1">
    <location>
        <begin position="481"/>
        <end position="698"/>
    </location>
</feature>
<accession>A0A4R6TZ24</accession>
<dbReference type="InterPro" id="IPR027417">
    <property type="entry name" value="P-loop_NTPase"/>
</dbReference>
<dbReference type="SUPFAM" id="SSF52540">
    <property type="entry name" value="P-loop containing nucleoside triphosphate hydrolases"/>
    <property type="match status" value="1"/>
</dbReference>